<organism evidence="2 3">
    <name type="scientific">Pseudoduganella buxea</name>
    <dbReference type="NCBI Taxonomy" id="1949069"/>
    <lineage>
        <taxon>Bacteria</taxon>
        <taxon>Pseudomonadati</taxon>
        <taxon>Pseudomonadota</taxon>
        <taxon>Betaproteobacteria</taxon>
        <taxon>Burkholderiales</taxon>
        <taxon>Oxalobacteraceae</taxon>
        <taxon>Telluria group</taxon>
        <taxon>Pseudoduganella</taxon>
    </lineage>
</organism>
<keyword evidence="3" id="KW-1185">Reference proteome</keyword>
<dbReference type="Proteomes" id="UP000622638">
    <property type="component" value="Unassembled WGS sequence"/>
</dbReference>
<evidence type="ECO:0000313" key="2">
    <source>
        <dbReference type="EMBL" id="GGB94434.1"/>
    </source>
</evidence>
<comment type="caution">
    <text evidence="2">The sequence shown here is derived from an EMBL/GenBank/DDBJ whole genome shotgun (WGS) entry which is preliminary data.</text>
</comment>
<gene>
    <name evidence="2" type="ORF">GCM10011572_15500</name>
</gene>
<evidence type="ECO:0000256" key="1">
    <source>
        <dbReference type="SAM" id="Phobius"/>
    </source>
</evidence>
<name>A0ABQ1KD87_9BURK</name>
<proteinExistence type="predicted"/>
<keyword evidence="1" id="KW-0812">Transmembrane</keyword>
<feature type="transmembrane region" description="Helical" evidence="1">
    <location>
        <begin position="44"/>
        <end position="65"/>
    </location>
</feature>
<keyword evidence="1" id="KW-0472">Membrane</keyword>
<evidence type="ECO:0000313" key="3">
    <source>
        <dbReference type="Proteomes" id="UP000622638"/>
    </source>
</evidence>
<feature type="transmembrane region" description="Helical" evidence="1">
    <location>
        <begin position="20"/>
        <end position="38"/>
    </location>
</feature>
<feature type="transmembrane region" description="Helical" evidence="1">
    <location>
        <begin position="77"/>
        <end position="99"/>
    </location>
</feature>
<dbReference type="RefSeq" id="WP_211517333.1">
    <property type="nucleotide sequence ID" value="NZ_BMKG01000005.1"/>
</dbReference>
<protein>
    <submittedName>
        <fullName evidence="2">Uncharacterized protein</fullName>
    </submittedName>
</protein>
<reference evidence="3" key="1">
    <citation type="journal article" date="2019" name="Int. J. Syst. Evol. Microbiol.">
        <title>The Global Catalogue of Microorganisms (GCM) 10K type strain sequencing project: providing services to taxonomists for standard genome sequencing and annotation.</title>
        <authorList>
            <consortium name="The Broad Institute Genomics Platform"/>
            <consortium name="The Broad Institute Genome Sequencing Center for Infectious Disease"/>
            <person name="Wu L."/>
            <person name="Ma J."/>
        </authorList>
    </citation>
    <scope>NUCLEOTIDE SEQUENCE [LARGE SCALE GENOMIC DNA]</scope>
    <source>
        <strain evidence="3">CGMCC 1.15931</strain>
    </source>
</reference>
<dbReference type="EMBL" id="BMKG01000005">
    <property type="protein sequence ID" value="GGB94434.1"/>
    <property type="molecule type" value="Genomic_DNA"/>
</dbReference>
<sequence>MTTITAPTRSKQASRRMQAAILLGTALLLQVPLLGMLLTGYVNWGLGDFVAAGVLLAGTGLAYELGTRRLSRRSHRLLVGATLGSLLLVVWAELAVGLFH</sequence>
<accession>A0ABQ1KD87</accession>
<keyword evidence="1" id="KW-1133">Transmembrane helix</keyword>